<dbReference type="Proteomes" id="UP000266841">
    <property type="component" value="Unassembled WGS sequence"/>
</dbReference>
<feature type="non-terminal residue" evidence="2">
    <location>
        <position position="1"/>
    </location>
</feature>
<protein>
    <submittedName>
        <fullName evidence="2">Uncharacterized protein</fullName>
    </submittedName>
</protein>
<accession>K0QZA1</accession>
<dbReference type="EMBL" id="AGNL01049693">
    <property type="protein sequence ID" value="EJK44425.1"/>
    <property type="molecule type" value="Genomic_DNA"/>
</dbReference>
<feature type="region of interest" description="Disordered" evidence="1">
    <location>
        <begin position="23"/>
        <end position="62"/>
    </location>
</feature>
<keyword evidence="3" id="KW-1185">Reference proteome</keyword>
<proteinExistence type="predicted"/>
<name>K0QZA1_THAOC</name>
<evidence type="ECO:0000313" key="3">
    <source>
        <dbReference type="Proteomes" id="UP000266841"/>
    </source>
</evidence>
<feature type="compositionally biased region" description="Low complexity" evidence="1">
    <location>
        <begin position="46"/>
        <end position="62"/>
    </location>
</feature>
<organism evidence="2 3">
    <name type="scientific">Thalassiosira oceanica</name>
    <name type="common">Marine diatom</name>
    <dbReference type="NCBI Taxonomy" id="159749"/>
    <lineage>
        <taxon>Eukaryota</taxon>
        <taxon>Sar</taxon>
        <taxon>Stramenopiles</taxon>
        <taxon>Ochrophyta</taxon>
        <taxon>Bacillariophyta</taxon>
        <taxon>Coscinodiscophyceae</taxon>
        <taxon>Thalassiosirophycidae</taxon>
        <taxon>Thalassiosirales</taxon>
        <taxon>Thalassiosiraceae</taxon>
        <taxon>Thalassiosira</taxon>
    </lineage>
</organism>
<comment type="caution">
    <text evidence="2">The sequence shown here is derived from an EMBL/GenBank/DDBJ whole genome shotgun (WGS) entry which is preliminary data.</text>
</comment>
<reference evidence="2 3" key="1">
    <citation type="journal article" date="2012" name="Genome Biol.">
        <title>Genome and low-iron response of an oceanic diatom adapted to chronic iron limitation.</title>
        <authorList>
            <person name="Lommer M."/>
            <person name="Specht M."/>
            <person name="Roy A.S."/>
            <person name="Kraemer L."/>
            <person name="Andreson R."/>
            <person name="Gutowska M.A."/>
            <person name="Wolf J."/>
            <person name="Bergner S.V."/>
            <person name="Schilhabel M.B."/>
            <person name="Klostermeier U.C."/>
            <person name="Beiko R.G."/>
            <person name="Rosenstiel P."/>
            <person name="Hippler M."/>
            <person name="Laroche J."/>
        </authorList>
    </citation>
    <scope>NUCLEOTIDE SEQUENCE [LARGE SCALE GENOMIC DNA]</scope>
    <source>
        <strain evidence="2 3">CCMP1005</strain>
    </source>
</reference>
<evidence type="ECO:0000313" key="2">
    <source>
        <dbReference type="EMBL" id="EJK44425.1"/>
    </source>
</evidence>
<dbReference type="AlphaFoldDB" id="K0QZA1"/>
<evidence type="ECO:0000256" key="1">
    <source>
        <dbReference type="SAM" id="MobiDB-lite"/>
    </source>
</evidence>
<sequence length="107" mass="10405">SSDLIGTRVDGSKEGMCASICSGGPSGRRLGPVPDWSGSARGAFGSKGSPGSQALSSSSSSKGTVRLICAGCLAGRLLGPGWGGSACGAFGSKGSPGLLVRWAVKCD</sequence>
<gene>
    <name evidence="2" type="ORF">THAOC_37033</name>
</gene>